<comment type="caution">
    <text evidence="1">The sequence shown here is derived from an EMBL/GenBank/DDBJ whole genome shotgun (WGS) entry which is preliminary data.</text>
</comment>
<evidence type="ECO:0000313" key="1">
    <source>
        <dbReference type="EMBL" id="TCO15216.1"/>
    </source>
</evidence>
<reference evidence="1 2" key="1">
    <citation type="submission" date="2019-03" db="EMBL/GenBank/DDBJ databases">
        <title>Genomic Encyclopedia of Type Strains, Phase IV (KMG-IV): sequencing the most valuable type-strain genomes for metagenomic binning, comparative biology and taxonomic classification.</title>
        <authorList>
            <person name="Goeker M."/>
        </authorList>
    </citation>
    <scope>NUCLEOTIDE SEQUENCE [LARGE SCALE GENOMIC DNA]</scope>
    <source>
        <strain evidence="1 2">DSM 22958</strain>
    </source>
</reference>
<protein>
    <recommendedName>
        <fullName evidence="3">Peptidase</fullName>
    </recommendedName>
</protein>
<dbReference type="AlphaFoldDB" id="A0A4R2GWJ4"/>
<dbReference type="Proteomes" id="UP000294881">
    <property type="component" value="Unassembled WGS sequence"/>
</dbReference>
<evidence type="ECO:0008006" key="3">
    <source>
        <dbReference type="Google" id="ProtNLM"/>
    </source>
</evidence>
<keyword evidence="2" id="KW-1185">Reference proteome</keyword>
<proteinExistence type="predicted"/>
<dbReference type="OrthoDB" id="9816412at2"/>
<sequence>MTGTTKRIEVFRPGTFTPMSGASVTMTAEDLRGIAAAYDPAVYETPAVVGHPKTEDAAYGWAKAFSYDEASQRLVADVGDIAPAFGEAVAAKRYKNISLSLFAPGAPNNPKPGAWYPKHIGFLGAVAPAVSGLKPVSFATDDGALTFEFGDPANWLNEQQRPANSPTTEQTMTDAEKRQKELDAREAEVRKREALLQHDQNVAFAEGLIKEGKLIAASQPRVVALLDTLEAQPAAAAGTVSFAEGDAQITQSPADAVRAILADQPVVVSFGEFAGRQPAEAQATVSFASPDGRAVDATGLARLAKIEAWQKQNPGATFEQAVAAVS</sequence>
<name>A0A4R2GWJ4_9HYPH</name>
<accession>A0A4R2GWJ4</accession>
<organism evidence="1 2">
    <name type="scientific">Camelimonas lactis</name>
    <dbReference type="NCBI Taxonomy" id="659006"/>
    <lineage>
        <taxon>Bacteria</taxon>
        <taxon>Pseudomonadati</taxon>
        <taxon>Pseudomonadota</taxon>
        <taxon>Alphaproteobacteria</taxon>
        <taxon>Hyphomicrobiales</taxon>
        <taxon>Chelatococcaceae</taxon>
        <taxon>Camelimonas</taxon>
    </lineage>
</organism>
<evidence type="ECO:0000313" key="2">
    <source>
        <dbReference type="Proteomes" id="UP000294881"/>
    </source>
</evidence>
<gene>
    <name evidence="1" type="ORF">EV666_102194</name>
</gene>
<dbReference type="EMBL" id="SLWL01000002">
    <property type="protein sequence ID" value="TCO15216.1"/>
    <property type="molecule type" value="Genomic_DNA"/>
</dbReference>
<dbReference type="RefSeq" id="WP_132003380.1">
    <property type="nucleotide sequence ID" value="NZ_JBHUNN010000002.1"/>
</dbReference>